<dbReference type="PANTHER" id="PTHR32027">
    <property type="entry name" value="CYTOSINE DEAMINASE"/>
    <property type="match status" value="1"/>
</dbReference>
<accession>A0A951U884</accession>
<feature type="domain" description="Amidohydrolase 3" evidence="1">
    <location>
        <begin position="222"/>
        <end position="452"/>
    </location>
</feature>
<dbReference type="EMBL" id="JAHHHV010000086">
    <property type="protein sequence ID" value="MBW4468242.1"/>
    <property type="molecule type" value="Genomic_DNA"/>
</dbReference>
<comment type="caution">
    <text evidence="2">The sequence shown here is derived from an EMBL/GenBank/DDBJ whole genome shotgun (WGS) entry which is preliminary data.</text>
</comment>
<evidence type="ECO:0000259" key="1">
    <source>
        <dbReference type="Pfam" id="PF07969"/>
    </source>
</evidence>
<dbReference type="CDD" id="cd01293">
    <property type="entry name" value="Bact_CD"/>
    <property type="match status" value="1"/>
</dbReference>
<dbReference type="Gene3D" id="3.20.20.140">
    <property type="entry name" value="Metal-dependent hydrolases"/>
    <property type="match status" value="1"/>
</dbReference>
<name>A0A951U884_9CYAN</name>
<evidence type="ECO:0000313" key="2">
    <source>
        <dbReference type="EMBL" id="MBW4468242.1"/>
    </source>
</evidence>
<dbReference type="AlphaFoldDB" id="A0A951U884"/>
<dbReference type="InterPro" id="IPR032466">
    <property type="entry name" value="Metal_Hydrolase"/>
</dbReference>
<sequence length="477" mass="52034">MILQSDHYWLLNAQIPVSLLAEPFPDSLPNSLPDSTCLAASVAAVHLEIQAGKIAQIVAASSQLSDQLFGQLFGQTPTLDLHQGLVWPCFVDLHTHLDKGHVWPRQPNPDGSFDAALTAVQSDYRHWTADDLYRRMEFGLKCAYAHGSSAIRTHLDVGAHLKTSLEVFSALRQAWASRITMQAVPLVTLDYYLTPAGIDLADQMAAIGGCLGGLPMMGESLAAQLDRLFELAQARQMPLDFHTDESGDPAAITLRQVAEAAIRHDFSEQIVCGHCCSLAVQSAEQVLATLSAVRQAKIGVVSLPMCNLYLQDRNQSASAQFTQALGEPLAQLQQLGSIQIQTQTPRWRGVTLVHELKQFGIPVAFASDNCRDPFYAYGDHDGYEVFTQAVRIAQLDAPHGDWCRSVTATPADLMGLPALGRIGLGQSADLILFQARSFSELLARHQSNRRVLRGGKLIDSSLPDYAELDDLLRSSSS</sequence>
<dbReference type="InterPro" id="IPR052349">
    <property type="entry name" value="Metallo-hydrolase_Enzymes"/>
</dbReference>
<dbReference type="PANTHER" id="PTHR32027:SF0">
    <property type="entry name" value="CYTOSINE DEAMINASE"/>
    <property type="match status" value="1"/>
</dbReference>
<gene>
    <name evidence="2" type="ORF">KME07_22680</name>
</gene>
<dbReference type="Pfam" id="PF07969">
    <property type="entry name" value="Amidohydro_3"/>
    <property type="match status" value="1"/>
</dbReference>
<reference evidence="2" key="1">
    <citation type="submission" date="2021-05" db="EMBL/GenBank/DDBJ databases">
        <authorList>
            <person name="Pietrasiak N."/>
            <person name="Ward R."/>
            <person name="Stajich J.E."/>
            <person name="Kurbessoian T."/>
        </authorList>
    </citation>
    <scope>NUCLEOTIDE SEQUENCE</scope>
    <source>
        <strain evidence="2">GSE-TBD4-15B</strain>
    </source>
</reference>
<dbReference type="GO" id="GO:0035888">
    <property type="term" value="F:isoguanine deaminase activity"/>
    <property type="evidence" value="ECO:0007669"/>
    <property type="project" value="TreeGrafter"/>
</dbReference>
<dbReference type="SUPFAM" id="SSF51556">
    <property type="entry name" value="Metallo-dependent hydrolases"/>
    <property type="match status" value="1"/>
</dbReference>
<dbReference type="InterPro" id="IPR013108">
    <property type="entry name" value="Amidohydro_3"/>
</dbReference>
<dbReference type="GO" id="GO:0004131">
    <property type="term" value="F:cytosine deaminase activity"/>
    <property type="evidence" value="ECO:0007669"/>
    <property type="project" value="TreeGrafter"/>
</dbReference>
<dbReference type="GO" id="GO:0006209">
    <property type="term" value="P:cytosine catabolic process"/>
    <property type="evidence" value="ECO:0007669"/>
    <property type="project" value="TreeGrafter"/>
</dbReference>
<organism evidence="2 3">
    <name type="scientific">Pegethrix bostrychoides GSE-TBD4-15B</name>
    <dbReference type="NCBI Taxonomy" id="2839662"/>
    <lineage>
        <taxon>Bacteria</taxon>
        <taxon>Bacillati</taxon>
        <taxon>Cyanobacteriota</taxon>
        <taxon>Cyanophyceae</taxon>
        <taxon>Oculatellales</taxon>
        <taxon>Oculatellaceae</taxon>
        <taxon>Pegethrix</taxon>
    </lineage>
</organism>
<dbReference type="InterPro" id="IPR011059">
    <property type="entry name" value="Metal-dep_hydrolase_composite"/>
</dbReference>
<evidence type="ECO:0000313" key="3">
    <source>
        <dbReference type="Proteomes" id="UP000707356"/>
    </source>
</evidence>
<dbReference type="Proteomes" id="UP000707356">
    <property type="component" value="Unassembled WGS sequence"/>
</dbReference>
<proteinExistence type="predicted"/>
<dbReference type="Gene3D" id="2.30.40.10">
    <property type="entry name" value="Urease, subunit C, domain 1"/>
    <property type="match status" value="1"/>
</dbReference>
<keyword evidence="2" id="KW-0378">Hydrolase</keyword>
<reference evidence="2" key="2">
    <citation type="journal article" date="2022" name="Microbiol. Resour. Announc.">
        <title>Metagenome Sequencing to Explore Phylogenomics of Terrestrial Cyanobacteria.</title>
        <authorList>
            <person name="Ward R.D."/>
            <person name="Stajich J.E."/>
            <person name="Johansen J.R."/>
            <person name="Huntemann M."/>
            <person name="Clum A."/>
            <person name="Foster B."/>
            <person name="Foster B."/>
            <person name="Roux S."/>
            <person name="Palaniappan K."/>
            <person name="Varghese N."/>
            <person name="Mukherjee S."/>
            <person name="Reddy T.B.K."/>
            <person name="Daum C."/>
            <person name="Copeland A."/>
            <person name="Chen I.A."/>
            <person name="Ivanova N.N."/>
            <person name="Kyrpides N.C."/>
            <person name="Shapiro N."/>
            <person name="Eloe-Fadrosh E.A."/>
            <person name="Pietrasiak N."/>
        </authorList>
    </citation>
    <scope>NUCLEOTIDE SEQUENCE</scope>
    <source>
        <strain evidence="2">GSE-TBD4-15B</strain>
    </source>
</reference>
<protein>
    <submittedName>
        <fullName evidence="2">Cytosine deaminase family metal-dependent hydrolase</fullName>
    </submittedName>
</protein>